<dbReference type="AlphaFoldDB" id="A0A160TTM5"/>
<dbReference type="InterPro" id="IPR009003">
    <property type="entry name" value="Peptidase_S1_PA"/>
</dbReference>
<evidence type="ECO:0000256" key="1">
    <source>
        <dbReference type="ARBA" id="ARBA00004418"/>
    </source>
</evidence>
<dbReference type="GO" id="GO:0004252">
    <property type="term" value="F:serine-type endopeptidase activity"/>
    <property type="evidence" value="ECO:0007669"/>
    <property type="project" value="InterPro"/>
</dbReference>
<dbReference type="Pfam" id="PF17820">
    <property type="entry name" value="PDZ_6"/>
    <property type="match status" value="1"/>
</dbReference>
<name>A0A160TTM5_9ZZZZ</name>
<gene>
    <name evidence="11" type="ORF">MGWOODY_XGa1438</name>
</gene>
<dbReference type="CDD" id="cd10839">
    <property type="entry name" value="cpPDZ1_DegP-like"/>
    <property type="match status" value="1"/>
</dbReference>
<accession>A0A160TTM5</accession>
<dbReference type="Pfam" id="PF13180">
    <property type="entry name" value="PDZ_2"/>
    <property type="match status" value="1"/>
</dbReference>
<dbReference type="SMART" id="SM00228">
    <property type="entry name" value="PDZ"/>
    <property type="match status" value="2"/>
</dbReference>
<keyword evidence="7" id="KW-0378">Hydrolase</keyword>
<evidence type="ECO:0000256" key="5">
    <source>
        <dbReference type="ARBA" id="ARBA00022737"/>
    </source>
</evidence>
<feature type="domain" description="PDZ" evidence="10">
    <location>
        <begin position="361"/>
        <end position="452"/>
    </location>
</feature>
<dbReference type="Pfam" id="PF13365">
    <property type="entry name" value="Trypsin_2"/>
    <property type="match status" value="1"/>
</dbReference>
<keyword evidence="8" id="KW-0720">Serine protease</keyword>
<dbReference type="PRINTS" id="PR00834">
    <property type="entry name" value="PROTEASES2C"/>
</dbReference>
<keyword evidence="5" id="KW-0677">Repeat</keyword>
<dbReference type="InterPro" id="IPR041489">
    <property type="entry name" value="PDZ_6"/>
</dbReference>
<proteinExistence type="inferred from homology"/>
<evidence type="ECO:0000256" key="8">
    <source>
        <dbReference type="ARBA" id="ARBA00022825"/>
    </source>
</evidence>
<comment type="similarity">
    <text evidence="2">Belongs to the peptidase S1C family.</text>
</comment>
<dbReference type="InterPro" id="IPR001478">
    <property type="entry name" value="PDZ"/>
</dbReference>
<evidence type="ECO:0000256" key="4">
    <source>
        <dbReference type="ARBA" id="ARBA00022729"/>
    </source>
</evidence>
<evidence type="ECO:0000256" key="6">
    <source>
        <dbReference type="ARBA" id="ARBA00022764"/>
    </source>
</evidence>
<dbReference type="InterPro" id="IPR001940">
    <property type="entry name" value="Peptidase_S1C"/>
</dbReference>
<keyword evidence="3 11" id="KW-0645">Protease</keyword>
<dbReference type="GO" id="GO:0042597">
    <property type="term" value="C:periplasmic space"/>
    <property type="evidence" value="ECO:0007669"/>
    <property type="project" value="UniProtKB-SubCell"/>
</dbReference>
<dbReference type="GO" id="GO:0006508">
    <property type="term" value="P:proteolysis"/>
    <property type="evidence" value="ECO:0007669"/>
    <property type="project" value="UniProtKB-KW"/>
</dbReference>
<dbReference type="SUPFAM" id="SSF50156">
    <property type="entry name" value="PDZ domain-like"/>
    <property type="match status" value="2"/>
</dbReference>
<dbReference type="SUPFAM" id="SSF50494">
    <property type="entry name" value="Trypsin-like serine proteases"/>
    <property type="match status" value="1"/>
</dbReference>
<dbReference type="Gene3D" id="2.40.10.120">
    <property type="match status" value="1"/>
</dbReference>
<dbReference type="Gene3D" id="2.30.42.10">
    <property type="match status" value="2"/>
</dbReference>
<reference evidence="11" key="1">
    <citation type="submission" date="2015-10" db="EMBL/GenBank/DDBJ databases">
        <authorList>
            <person name="Gilbert D.G."/>
        </authorList>
    </citation>
    <scope>NUCLEOTIDE SEQUENCE</scope>
</reference>
<dbReference type="EMBL" id="CZRL01000097">
    <property type="protein sequence ID" value="CUS53444.1"/>
    <property type="molecule type" value="Genomic_DNA"/>
</dbReference>
<evidence type="ECO:0000256" key="2">
    <source>
        <dbReference type="ARBA" id="ARBA00010541"/>
    </source>
</evidence>
<feature type="region of interest" description="Disordered" evidence="9">
    <location>
        <begin position="77"/>
        <end position="97"/>
    </location>
</feature>
<feature type="domain" description="PDZ" evidence="10">
    <location>
        <begin position="260"/>
        <end position="351"/>
    </location>
</feature>
<dbReference type="InterPro" id="IPR036034">
    <property type="entry name" value="PDZ_sf"/>
</dbReference>
<evidence type="ECO:0000256" key="9">
    <source>
        <dbReference type="SAM" id="MobiDB-lite"/>
    </source>
</evidence>
<sequence>MMKTLIYRTIICATLMLLLGPMQSNGAGLPLALDGQTLPSLAPMLEDVLPTVVNISTEGRVSASGSPFQSDPFFKHFFDSRPDSQPRQRPTQGQGSGVIIDSESGYVVTNHHVIENADQIRVHLDDGRSFEAKVVGADPEADVAVIQIPAQGLRAINIGDSDSLRVGDFVVAIGNPFGLSQTATSGIVSALGRNRLGIEGYEDFIQTDASINMGNSGGALVNLRGELIGVNAAIISGGGGSVGIGFAIPVNMVMSLIKQIIEFGEVRRGMLGVHIQDLTPELAQAFGIESGDGALIMQVIPGSAAEAAGLKEGDVITRVNGRVIKGMTELRNIIGMLPVDEEIEVTYLREDESLTKKIRIRARVAKSGQGVQISKRFEGARLEDVDGSSSQRGQPGIRVVEVTQESAAWQAGLRSGDIILTVDRQKVFSLKDLVQIVNGRTSELLLLIQRGESALYLWIP</sequence>
<evidence type="ECO:0000259" key="10">
    <source>
        <dbReference type="PROSITE" id="PS50106"/>
    </source>
</evidence>
<dbReference type="NCBIfam" id="TIGR02037">
    <property type="entry name" value="degP_htrA_DO"/>
    <property type="match status" value="1"/>
</dbReference>
<comment type="subcellular location">
    <subcellularLocation>
        <location evidence="1">Periplasm</location>
    </subcellularLocation>
</comment>
<keyword evidence="4" id="KW-0732">Signal</keyword>
<dbReference type="PANTHER" id="PTHR22939">
    <property type="entry name" value="SERINE PROTEASE FAMILY S1C HTRA-RELATED"/>
    <property type="match status" value="1"/>
</dbReference>
<evidence type="ECO:0000256" key="3">
    <source>
        <dbReference type="ARBA" id="ARBA00022670"/>
    </source>
</evidence>
<evidence type="ECO:0000313" key="11">
    <source>
        <dbReference type="EMBL" id="CUS53444.1"/>
    </source>
</evidence>
<dbReference type="PANTHER" id="PTHR22939:SF129">
    <property type="entry name" value="SERINE PROTEASE HTRA2, MITOCHONDRIAL"/>
    <property type="match status" value="1"/>
</dbReference>
<organism evidence="11">
    <name type="scientific">hydrothermal vent metagenome</name>
    <dbReference type="NCBI Taxonomy" id="652676"/>
    <lineage>
        <taxon>unclassified sequences</taxon>
        <taxon>metagenomes</taxon>
        <taxon>ecological metagenomes</taxon>
    </lineage>
</organism>
<evidence type="ECO:0000256" key="7">
    <source>
        <dbReference type="ARBA" id="ARBA00022801"/>
    </source>
</evidence>
<dbReference type="PROSITE" id="PS50106">
    <property type="entry name" value="PDZ"/>
    <property type="match status" value="2"/>
</dbReference>
<feature type="compositionally biased region" description="Basic and acidic residues" evidence="9">
    <location>
        <begin position="77"/>
        <end position="86"/>
    </location>
</feature>
<dbReference type="InterPro" id="IPR011782">
    <property type="entry name" value="Pept_S1C_Do"/>
</dbReference>
<protein>
    <submittedName>
        <fullName evidence="11">HtrA protease/chaperone protein</fullName>
    </submittedName>
</protein>
<keyword evidence="6" id="KW-0574">Periplasm</keyword>